<proteinExistence type="predicted"/>
<evidence type="ECO:0000313" key="3">
    <source>
        <dbReference type="EMBL" id="CAI5765535.1"/>
    </source>
</evidence>
<feature type="chain" id="PRO_5041351143" description="Secreted protein" evidence="2">
    <location>
        <begin position="22"/>
        <end position="126"/>
    </location>
</feature>
<organism evidence="3 4">
    <name type="scientific">Podarcis lilfordi</name>
    <name type="common">Lilford's wall lizard</name>
    <dbReference type="NCBI Taxonomy" id="74358"/>
    <lineage>
        <taxon>Eukaryota</taxon>
        <taxon>Metazoa</taxon>
        <taxon>Chordata</taxon>
        <taxon>Craniata</taxon>
        <taxon>Vertebrata</taxon>
        <taxon>Euteleostomi</taxon>
        <taxon>Lepidosauria</taxon>
        <taxon>Squamata</taxon>
        <taxon>Bifurcata</taxon>
        <taxon>Unidentata</taxon>
        <taxon>Episquamata</taxon>
        <taxon>Laterata</taxon>
        <taxon>Lacertibaenia</taxon>
        <taxon>Lacertidae</taxon>
        <taxon>Podarcis</taxon>
    </lineage>
</organism>
<feature type="signal peptide" evidence="2">
    <location>
        <begin position="1"/>
        <end position="21"/>
    </location>
</feature>
<protein>
    <recommendedName>
        <fullName evidence="5">Secreted protein</fullName>
    </recommendedName>
</protein>
<gene>
    <name evidence="3" type="ORF">PODLI_1B011501</name>
</gene>
<evidence type="ECO:0000256" key="2">
    <source>
        <dbReference type="SAM" id="SignalP"/>
    </source>
</evidence>
<dbReference type="EMBL" id="OX395127">
    <property type="protein sequence ID" value="CAI5765535.1"/>
    <property type="molecule type" value="Genomic_DNA"/>
</dbReference>
<keyword evidence="2" id="KW-0732">Signal</keyword>
<evidence type="ECO:0008006" key="5">
    <source>
        <dbReference type="Google" id="ProtNLM"/>
    </source>
</evidence>
<keyword evidence="4" id="KW-1185">Reference proteome</keyword>
<dbReference type="Proteomes" id="UP001178461">
    <property type="component" value="Chromosome 2"/>
</dbReference>
<sequence length="126" mass="14050">MQFVYGPLLPLLLALPDKCLPSGIPGERSCWSRSREGAQRQKRRRRSAKHLLNGRIFIALELLKVTSLSGPLSGFKKKRKPHQIGLFLVFGRRGGGGKPSEDFQNIPSSLSLCSPSQAIMDFLWMS</sequence>
<evidence type="ECO:0000256" key="1">
    <source>
        <dbReference type="SAM" id="MobiDB-lite"/>
    </source>
</evidence>
<evidence type="ECO:0000313" key="4">
    <source>
        <dbReference type="Proteomes" id="UP001178461"/>
    </source>
</evidence>
<dbReference type="AlphaFoldDB" id="A0AA35NXV8"/>
<accession>A0AA35NXV8</accession>
<feature type="region of interest" description="Disordered" evidence="1">
    <location>
        <begin position="26"/>
        <end position="47"/>
    </location>
</feature>
<name>A0AA35NXV8_9SAUR</name>
<reference evidence="3" key="1">
    <citation type="submission" date="2022-12" db="EMBL/GenBank/DDBJ databases">
        <authorList>
            <person name="Alioto T."/>
            <person name="Alioto T."/>
            <person name="Gomez Garrido J."/>
        </authorList>
    </citation>
    <scope>NUCLEOTIDE SEQUENCE</scope>
</reference>